<dbReference type="EMBL" id="JACJST010000036">
    <property type="protein sequence ID" value="MBD2571090.1"/>
    <property type="molecule type" value="Genomic_DNA"/>
</dbReference>
<name>A0ABR8FQC3_9NOST</name>
<dbReference type="Proteomes" id="UP000640531">
    <property type="component" value="Unassembled WGS sequence"/>
</dbReference>
<accession>A0ABR8FQC3</accession>
<organism evidence="1 2">
    <name type="scientific">Anabaena lutea FACHB-196</name>
    <dbReference type="NCBI Taxonomy" id="2692881"/>
    <lineage>
        <taxon>Bacteria</taxon>
        <taxon>Bacillati</taxon>
        <taxon>Cyanobacteriota</taxon>
        <taxon>Cyanophyceae</taxon>
        <taxon>Nostocales</taxon>
        <taxon>Nostocaceae</taxon>
        <taxon>Anabaena</taxon>
    </lineage>
</organism>
<dbReference type="Gene3D" id="3.50.50.60">
    <property type="entry name" value="FAD/NAD(P)-binding domain"/>
    <property type="match status" value="1"/>
</dbReference>
<evidence type="ECO:0000313" key="1">
    <source>
        <dbReference type="EMBL" id="MBD2571090.1"/>
    </source>
</evidence>
<dbReference type="PANTHER" id="PTHR32098:SF5">
    <property type="entry name" value="LYCOPENE BETA_EPSILON CYCLASE PROTEIN"/>
    <property type="match status" value="1"/>
</dbReference>
<proteinExistence type="predicted"/>
<reference evidence="1 2" key="1">
    <citation type="journal article" date="2020" name="ISME J.">
        <title>Comparative genomics reveals insights into cyanobacterial evolution and habitat adaptation.</title>
        <authorList>
            <person name="Chen M.Y."/>
            <person name="Teng W.K."/>
            <person name="Zhao L."/>
            <person name="Hu C.X."/>
            <person name="Zhou Y.K."/>
            <person name="Han B.P."/>
            <person name="Song L.R."/>
            <person name="Shu W.S."/>
        </authorList>
    </citation>
    <scope>NUCLEOTIDE SEQUENCE [LARGE SCALE GENOMIC DNA]</scope>
    <source>
        <strain evidence="1 2">FACHB-196</strain>
    </source>
</reference>
<dbReference type="SUPFAM" id="SSF51905">
    <property type="entry name" value="FAD/NAD(P)-binding domain"/>
    <property type="match status" value="1"/>
</dbReference>
<dbReference type="PANTHER" id="PTHR32098">
    <property type="entry name" value="LYCOPENE BETA/EPSILON CYCLASE PROTEIN"/>
    <property type="match status" value="1"/>
</dbReference>
<dbReference type="RefSeq" id="WP_190720195.1">
    <property type="nucleotide sequence ID" value="NZ_JACJST010000036.1"/>
</dbReference>
<comment type="caution">
    <text evidence="1">The sequence shown here is derived from an EMBL/GenBank/DDBJ whole genome shotgun (WGS) entry which is preliminary data.</text>
</comment>
<gene>
    <name evidence="1" type="ORF">H6G59_25000</name>
</gene>
<evidence type="ECO:0000313" key="2">
    <source>
        <dbReference type="Proteomes" id="UP000640531"/>
    </source>
</evidence>
<dbReference type="InterPro" id="IPR036188">
    <property type="entry name" value="FAD/NAD-bd_sf"/>
</dbReference>
<sequence>MKEVLYLEIPTTDTVAVRSWLQIDFAPGYGEKLLTVDGFRLRNPVVSVEENLADELSVFVWSVQRTTYLKVFRWADKPFANEGQILQRLTTGIRSRFPHSYPEPPEIDPQKSIFLQLEPYYPLTVKYFQKMPNGEYDLQRAYWWEQRWREGVRNPQQPRQVVFYEGNKEERNPHLQYDLIYIGGALGSIHAAVMAKLGYKVLLVERLPFGRMNREWNISRDEIQCLVNLGLLTNAELETIIAREYKDGFNKFFDGNNPSHLRSPILHTPNVLNIALDSEKLLQICGEKLQAAGGDIWDETEFIRADVSDTQVKVLVKHLPSGNEKQVSGRLLVDAMGTASPIAWQLNGGRAFDSVCPTVGAVIEKGFEPGVWDSQYGDVLYSHGDISRGRQLIWELFPGVGEELTIYLFHYHEVNVKNPGSLLEMYEDFFTILPEYRRCDLDKLVWKKPTFGYIPGHFSVSSSDRTIAFDRLIAMGDAASLQSPLIFTGFGSLVRNLERLTTLLNTALKHNLLSFRHLNQIRAYQSNVSVTWLFSKGMMVPTGKFIAPQRVNSMLNTFFGLLADEPPEVADNFIKDRCDWLTFNRLAIKAATKNPALLLWIWQLAGFRDLVRWLGNYFNFGCHALVSAVLSKWFPKFLKLNQTWLESRYPALWLQLLTINYAISTGKPLWRNQVVPVNPKAVTQISH</sequence>
<keyword evidence="2" id="KW-1185">Reference proteome</keyword>
<protein>
    <submittedName>
        <fullName evidence="1">Flavin-dependent dehydrogenase</fullName>
    </submittedName>
</protein>